<sequence>MVIYITLSLQKLQNETKDVTRIQICHLVNETNVSVNEPNNNNNLQRYQIEEENSLLEAKLNKLEIERIRKESLLLRQRLRNKYLLLKQENNQVRNKYMLFKKENE</sequence>
<keyword evidence="1" id="KW-0175">Coiled coil</keyword>
<evidence type="ECO:0000313" key="3">
    <source>
        <dbReference type="Proteomes" id="UP000789901"/>
    </source>
</evidence>
<name>A0ABM8W3K2_GIGMA</name>
<protein>
    <submittedName>
        <fullName evidence="2">5316_t:CDS:1</fullName>
    </submittedName>
</protein>
<evidence type="ECO:0000313" key="2">
    <source>
        <dbReference type="EMBL" id="CAG8515938.1"/>
    </source>
</evidence>
<organism evidence="2 3">
    <name type="scientific">Gigaspora margarita</name>
    <dbReference type="NCBI Taxonomy" id="4874"/>
    <lineage>
        <taxon>Eukaryota</taxon>
        <taxon>Fungi</taxon>
        <taxon>Fungi incertae sedis</taxon>
        <taxon>Mucoromycota</taxon>
        <taxon>Glomeromycotina</taxon>
        <taxon>Glomeromycetes</taxon>
        <taxon>Diversisporales</taxon>
        <taxon>Gigasporaceae</taxon>
        <taxon>Gigaspora</taxon>
    </lineage>
</organism>
<dbReference type="EMBL" id="CAJVQB010000981">
    <property type="protein sequence ID" value="CAG8515938.1"/>
    <property type="molecule type" value="Genomic_DNA"/>
</dbReference>
<gene>
    <name evidence="2" type="ORF">GMARGA_LOCUS2916</name>
</gene>
<reference evidence="2 3" key="1">
    <citation type="submission" date="2021-06" db="EMBL/GenBank/DDBJ databases">
        <authorList>
            <person name="Kallberg Y."/>
            <person name="Tangrot J."/>
            <person name="Rosling A."/>
        </authorList>
    </citation>
    <scope>NUCLEOTIDE SEQUENCE [LARGE SCALE GENOMIC DNA]</scope>
    <source>
        <strain evidence="2 3">120-4 pot B 10/14</strain>
    </source>
</reference>
<feature type="coiled-coil region" evidence="1">
    <location>
        <begin position="46"/>
        <end position="96"/>
    </location>
</feature>
<accession>A0ABM8W3K2</accession>
<comment type="caution">
    <text evidence="2">The sequence shown here is derived from an EMBL/GenBank/DDBJ whole genome shotgun (WGS) entry which is preliminary data.</text>
</comment>
<keyword evidence="3" id="KW-1185">Reference proteome</keyword>
<dbReference type="Proteomes" id="UP000789901">
    <property type="component" value="Unassembled WGS sequence"/>
</dbReference>
<proteinExistence type="predicted"/>
<evidence type="ECO:0000256" key="1">
    <source>
        <dbReference type="SAM" id="Coils"/>
    </source>
</evidence>